<dbReference type="Gene3D" id="3.50.50.60">
    <property type="entry name" value="FAD/NAD(P)-binding domain"/>
    <property type="match status" value="1"/>
</dbReference>
<accession>A0AAC9FI61</accession>
<dbReference type="GO" id="GO:0005737">
    <property type="term" value="C:cytoplasm"/>
    <property type="evidence" value="ECO:0007669"/>
    <property type="project" value="TreeGrafter"/>
</dbReference>
<comment type="similarity">
    <text evidence="2">Belongs to the DadA oxidoreductase family.</text>
</comment>
<dbReference type="PANTHER" id="PTHR13847:SF286">
    <property type="entry name" value="D-AMINO ACID DEHYDROGENASE"/>
    <property type="match status" value="1"/>
</dbReference>
<evidence type="ECO:0000256" key="2">
    <source>
        <dbReference type="ARBA" id="ARBA00009410"/>
    </source>
</evidence>
<dbReference type="InterPro" id="IPR036188">
    <property type="entry name" value="FAD/NAD-bd_sf"/>
</dbReference>
<evidence type="ECO:0000256" key="1">
    <source>
        <dbReference type="ARBA" id="ARBA00001974"/>
    </source>
</evidence>
<reference evidence="6 7" key="1">
    <citation type="journal article" date="2016" name="PLoS ONE">
        <title>The Identification of Novel Diagnostic Marker Genes for the Detection of Beer Spoiling Pediococcus damnosus Strains Using the BlAst Diagnostic Gene findEr.</title>
        <authorList>
            <person name="Behr J."/>
            <person name="Geissler A.J."/>
            <person name="Schmid J."/>
            <person name="Zehe A."/>
            <person name="Vogel R.F."/>
        </authorList>
    </citation>
    <scope>NUCLEOTIDE SEQUENCE [LARGE SCALE GENOMIC DNA]</scope>
    <source>
        <strain evidence="6 7">TMW 2.1533</strain>
    </source>
</reference>
<gene>
    <name evidence="6" type="ORF">ADU70_0630</name>
</gene>
<dbReference type="Proteomes" id="UP000076405">
    <property type="component" value="Chromosome"/>
</dbReference>
<organism evidence="6 7">
    <name type="scientific">Pediococcus damnosus</name>
    <dbReference type="NCBI Taxonomy" id="51663"/>
    <lineage>
        <taxon>Bacteria</taxon>
        <taxon>Bacillati</taxon>
        <taxon>Bacillota</taxon>
        <taxon>Bacilli</taxon>
        <taxon>Lactobacillales</taxon>
        <taxon>Lactobacillaceae</taxon>
        <taxon>Pediococcus</taxon>
    </lineage>
</organism>
<protein>
    <submittedName>
        <fullName evidence="6">Glycine/D-amino acid oxidase family</fullName>
    </submittedName>
</protein>
<sequence length="372" mass="40650">MKQNKMKKVAIIGGGIVGATAAYLLSKNSNYVTTLFDSGKGQATKAAAGIISPWLSKRRNQQWYALAKDGAAYIDDLAQETQMTADTYLQSGTIVTRKRSADLDELEQLALKHRQTAPEIGEIQRVSAEEIQSLLPLVTADLEGIFVSGGARIDGNNFVNHLVKLGEKNGLRFVHAEVQLKDEQTVLVNEKLENFDFVLVCAGAGIKRLLSPLNYEVRVHSQKGQLIELKVPAYSNDVSAPVLMPEGEKDFMPVGNGQLIIGATHENNPENTTAFTDSALHELLTSAIRIDSRLSEKNLVANRVGMRAFTDDFAPFFGWLPDSQHIMVASGLGSSGLTTGPLIAKLMVSLIETPNHFSNYQKEISNYIHKKG</sequence>
<dbReference type="AlphaFoldDB" id="A0AAC9FI61"/>
<dbReference type="EMBL" id="CP012275">
    <property type="protein sequence ID" value="AMV62130.1"/>
    <property type="molecule type" value="Genomic_DNA"/>
</dbReference>
<evidence type="ECO:0000313" key="6">
    <source>
        <dbReference type="EMBL" id="AMV62130.1"/>
    </source>
</evidence>
<comment type="cofactor">
    <cofactor evidence="1">
        <name>FAD</name>
        <dbReference type="ChEBI" id="CHEBI:57692"/>
    </cofactor>
</comment>
<evidence type="ECO:0000259" key="5">
    <source>
        <dbReference type="Pfam" id="PF01266"/>
    </source>
</evidence>
<dbReference type="Pfam" id="PF01266">
    <property type="entry name" value="DAO"/>
    <property type="match status" value="1"/>
</dbReference>
<evidence type="ECO:0000256" key="4">
    <source>
        <dbReference type="ARBA" id="ARBA00023002"/>
    </source>
</evidence>
<dbReference type="RefSeq" id="WP_158231967.1">
    <property type="nucleotide sequence ID" value="NZ_BAAAXI010000176.1"/>
</dbReference>
<evidence type="ECO:0000256" key="3">
    <source>
        <dbReference type="ARBA" id="ARBA00022630"/>
    </source>
</evidence>
<dbReference type="SUPFAM" id="SSF51971">
    <property type="entry name" value="Nucleotide-binding domain"/>
    <property type="match status" value="1"/>
</dbReference>
<dbReference type="InterPro" id="IPR006076">
    <property type="entry name" value="FAD-dep_OxRdtase"/>
</dbReference>
<proteinExistence type="inferred from homology"/>
<dbReference type="GeneID" id="57277265"/>
<feature type="domain" description="FAD dependent oxidoreductase" evidence="5">
    <location>
        <begin position="8"/>
        <end position="349"/>
    </location>
</feature>
<keyword evidence="4" id="KW-0560">Oxidoreductase</keyword>
<dbReference type="Gene3D" id="3.30.9.10">
    <property type="entry name" value="D-Amino Acid Oxidase, subunit A, domain 2"/>
    <property type="match status" value="1"/>
</dbReference>
<dbReference type="GO" id="GO:0016491">
    <property type="term" value="F:oxidoreductase activity"/>
    <property type="evidence" value="ECO:0007669"/>
    <property type="project" value="UniProtKB-KW"/>
</dbReference>
<dbReference type="PANTHER" id="PTHR13847">
    <property type="entry name" value="SARCOSINE DEHYDROGENASE-RELATED"/>
    <property type="match status" value="1"/>
</dbReference>
<dbReference type="SUPFAM" id="SSF54373">
    <property type="entry name" value="FAD-linked reductases, C-terminal domain"/>
    <property type="match status" value="1"/>
</dbReference>
<evidence type="ECO:0000313" key="7">
    <source>
        <dbReference type="Proteomes" id="UP000076405"/>
    </source>
</evidence>
<name>A0AAC9FI61_9LACO</name>
<keyword evidence="3" id="KW-0285">Flavoprotein</keyword>